<dbReference type="Proteomes" id="UP001386955">
    <property type="component" value="Unassembled WGS sequence"/>
</dbReference>
<proteinExistence type="predicted"/>
<dbReference type="EMBL" id="JAYMYS010000002">
    <property type="protein sequence ID" value="KAK7407089.1"/>
    <property type="molecule type" value="Genomic_DNA"/>
</dbReference>
<organism evidence="1 2">
    <name type="scientific">Psophocarpus tetragonolobus</name>
    <name type="common">Winged bean</name>
    <name type="synonym">Dolichos tetragonolobus</name>
    <dbReference type="NCBI Taxonomy" id="3891"/>
    <lineage>
        <taxon>Eukaryota</taxon>
        <taxon>Viridiplantae</taxon>
        <taxon>Streptophyta</taxon>
        <taxon>Embryophyta</taxon>
        <taxon>Tracheophyta</taxon>
        <taxon>Spermatophyta</taxon>
        <taxon>Magnoliopsida</taxon>
        <taxon>eudicotyledons</taxon>
        <taxon>Gunneridae</taxon>
        <taxon>Pentapetalae</taxon>
        <taxon>rosids</taxon>
        <taxon>fabids</taxon>
        <taxon>Fabales</taxon>
        <taxon>Fabaceae</taxon>
        <taxon>Papilionoideae</taxon>
        <taxon>50 kb inversion clade</taxon>
        <taxon>NPAAA clade</taxon>
        <taxon>indigoferoid/millettioid clade</taxon>
        <taxon>Phaseoleae</taxon>
        <taxon>Psophocarpus</taxon>
    </lineage>
</organism>
<protein>
    <submittedName>
        <fullName evidence="1">Uncharacterized protein</fullName>
    </submittedName>
</protein>
<evidence type="ECO:0000313" key="1">
    <source>
        <dbReference type="EMBL" id="KAK7407089.1"/>
    </source>
</evidence>
<reference evidence="1 2" key="1">
    <citation type="submission" date="2024-01" db="EMBL/GenBank/DDBJ databases">
        <title>The genomes of 5 underutilized Papilionoideae crops provide insights into root nodulation and disease resistanc.</title>
        <authorList>
            <person name="Jiang F."/>
        </authorList>
    </citation>
    <scope>NUCLEOTIDE SEQUENCE [LARGE SCALE GENOMIC DNA]</scope>
    <source>
        <strain evidence="1">DUOXIRENSHENG_FW03</strain>
        <tissue evidence="1">Leaves</tissue>
    </source>
</reference>
<sequence length="139" mass="15635">MERFQSFHPVMEFASCGKRDGIMECQVLKELERIHSACQVLVEASSFVPPLAYSHLPPFASHSSQVSLGESTSNPPRAYSYVMPFEYLPNQMSFTTMLMAQDDYNFPSLEALDFSQPILDDTSLHNQEGALLEINKTHG</sequence>
<gene>
    <name evidence="1" type="ORF">VNO78_08731</name>
</gene>
<name>A0AAN9SVC1_PSOTE</name>
<dbReference type="AlphaFoldDB" id="A0AAN9SVC1"/>
<comment type="caution">
    <text evidence="1">The sequence shown here is derived from an EMBL/GenBank/DDBJ whole genome shotgun (WGS) entry which is preliminary data.</text>
</comment>
<keyword evidence="2" id="KW-1185">Reference proteome</keyword>
<accession>A0AAN9SVC1</accession>
<evidence type="ECO:0000313" key="2">
    <source>
        <dbReference type="Proteomes" id="UP001386955"/>
    </source>
</evidence>